<comment type="caution">
    <text evidence="10">The sequence shown here is derived from an EMBL/GenBank/DDBJ whole genome shotgun (WGS) entry which is preliminary data.</text>
</comment>
<evidence type="ECO:0000256" key="8">
    <source>
        <dbReference type="ARBA" id="ARBA00023136"/>
    </source>
</evidence>
<dbReference type="EMBL" id="CADEAL010000561">
    <property type="protein sequence ID" value="CAB1422119.1"/>
    <property type="molecule type" value="Genomic_DNA"/>
</dbReference>
<evidence type="ECO:0000256" key="5">
    <source>
        <dbReference type="ARBA" id="ARBA00022692"/>
    </source>
</evidence>
<evidence type="ECO:0000256" key="7">
    <source>
        <dbReference type="ARBA" id="ARBA00022989"/>
    </source>
</evidence>
<reference evidence="10" key="1">
    <citation type="submission" date="2020-03" db="EMBL/GenBank/DDBJ databases">
        <authorList>
            <person name="Weist P."/>
        </authorList>
    </citation>
    <scope>NUCLEOTIDE SEQUENCE</scope>
</reference>
<name>A0A9N7YF94_PLEPL</name>
<dbReference type="AlphaFoldDB" id="A0A9N7YF94"/>
<dbReference type="InterPro" id="IPR029709">
    <property type="entry name" value="LDAF1"/>
</dbReference>
<keyword evidence="4" id="KW-0551">Lipid droplet</keyword>
<evidence type="ECO:0000256" key="4">
    <source>
        <dbReference type="ARBA" id="ARBA00022677"/>
    </source>
</evidence>
<comment type="subcellular location">
    <subcellularLocation>
        <location evidence="1">Endoplasmic reticulum membrane</location>
        <topology evidence="1">Multi-pass membrane protein</topology>
    </subcellularLocation>
    <subcellularLocation>
        <location evidence="2">Lipid droplet</location>
    </subcellularLocation>
</comment>
<keyword evidence="8 9" id="KW-0472">Membrane</keyword>
<gene>
    <name evidence="10" type="ORF">PLEPLA_LOCUS10008</name>
</gene>
<protein>
    <recommendedName>
        <fullName evidence="12">Promethin</fullName>
    </recommendedName>
</protein>
<evidence type="ECO:0000256" key="9">
    <source>
        <dbReference type="SAM" id="Phobius"/>
    </source>
</evidence>
<keyword evidence="6" id="KW-0256">Endoplasmic reticulum</keyword>
<sequence>MQDSRKGVNPNLAHVLNGFLLCSGHSVEMQPSTSGSDSQQQQGRWTALLSRCQSCQNSEMAQVMKTKFVQYMSSHPFLTLTVMVFGAMAALPVGLFLGFALVTAGISAVGFVFFEVSLLFVAGLTLLCILIGLAFFSVTVSLILMAFQVSIANVLKYSPQLIKPFNVQEKETDSKIQD</sequence>
<feature type="transmembrane region" description="Helical" evidence="9">
    <location>
        <begin position="77"/>
        <end position="106"/>
    </location>
</feature>
<dbReference type="PANTHER" id="PTHR14275">
    <property type="entry name" value="PROMETHIN"/>
    <property type="match status" value="1"/>
</dbReference>
<evidence type="ECO:0000256" key="2">
    <source>
        <dbReference type="ARBA" id="ARBA00004502"/>
    </source>
</evidence>
<evidence type="ECO:0000256" key="1">
    <source>
        <dbReference type="ARBA" id="ARBA00004477"/>
    </source>
</evidence>
<evidence type="ECO:0000313" key="11">
    <source>
        <dbReference type="Proteomes" id="UP001153269"/>
    </source>
</evidence>
<feature type="transmembrane region" description="Helical" evidence="9">
    <location>
        <begin position="118"/>
        <end position="147"/>
    </location>
</feature>
<dbReference type="PANTHER" id="PTHR14275:SF0">
    <property type="entry name" value="LIPID DROPLET ASSEMBLY FACTOR 1"/>
    <property type="match status" value="1"/>
</dbReference>
<keyword evidence="5 9" id="KW-0812">Transmembrane</keyword>
<organism evidence="10 11">
    <name type="scientific">Pleuronectes platessa</name>
    <name type="common">European plaice</name>
    <dbReference type="NCBI Taxonomy" id="8262"/>
    <lineage>
        <taxon>Eukaryota</taxon>
        <taxon>Metazoa</taxon>
        <taxon>Chordata</taxon>
        <taxon>Craniata</taxon>
        <taxon>Vertebrata</taxon>
        <taxon>Euteleostomi</taxon>
        <taxon>Actinopterygii</taxon>
        <taxon>Neopterygii</taxon>
        <taxon>Teleostei</taxon>
        <taxon>Neoteleostei</taxon>
        <taxon>Acanthomorphata</taxon>
        <taxon>Carangaria</taxon>
        <taxon>Pleuronectiformes</taxon>
        <taxon>Pleuronectoidei</taxon>
        <taxon>Pleuronectidae</taxon>
        <taxon>Pleuronectes</taxon>
    </lineage>
</organism>
<accession>A0A9N7YF94</accession>
<dbReference type="GO" id="GO:0005811">
    <property type="term" value="C:lipid droplet"/>
    <property type="evidence" value="ECO:0007669"/>
    <property type="project" value="UniProtKB-SubCell"/>
</dbReference>
<evidence type="ECO:0000313" key="10">
    <source>
        <dbReference type="EMBL" id="CAB1422119.1"/>
    </source>
</evidence>
<dbReference type="Proteomes" id="UP001153269">
    <property type="component" value="Unassembled WGS sequence"/>
</dbReference>
<keyword evidence="11" id="KW-1185">Reference proteome</keyword>
<evidence type="ECO:0008006" key="12">
    <source>
        <dbReference type="Google" id="ProtNLM"/>
    </source>
</evidence>
<evidence type="ECO:0000256" key="6">
    <source>
        <dbReference type="ARBA" id="ARBA00022824"/>
    </source>
</evidence>
<evidence type="ECO:0000256" key="3">
    <source>
        <dbReference type="ARBA" id="ARBA00007618"/>
    </source>
</evidence>
<comment type="similarity">
    <text evidence="3">Belongs to the LDAF1 family.</text>
</comment>
<dbReference type="Pfam" id="PF16015">
    <property type="entry name" value="Promethin"/>
    <property type="match status" value="1"/>
</dbReference>
<dbReference type="GO" id="GO:0005789">
    <property type="term" value="C:endoplasmic reticulum membrane"/>
    <property type="evidence" value="ECO:0007669"/>
    <property type="project" value="UniProtKB-SubCell"/>
</dbReference>
<proteinExistence type="inferred from homology"/>
<keyword evidence="7 9" id="KW-1133">Transmembrane helix</keyword>